<organism evidence="7 8">
    <name type="scientific">Desmophyllum pertusum</name>
    <dbReference type="NCBI Taxonomy" id="174260"/>
    <lineage>
        <taxon>Eukaryota</taxon>
        <taxon>Metazoa</taxon>
        <taxon>Cnidaria</taxon>
        <taxon>Anthozoa</taxon>
        <taxon>Hexacorallia</taxon>
        <taxon>Scleractinia</taxon>
        <taxon>Caryophylliina</taxon>
        <taxon>Caryophylliidae</taxon>
        <taxon>Desmophyllum</taxon>
    </lineage>
</organism>
<dbReference type="GO" id="GO:0051453">
    <property type="term" value="P:regulation of intracellular pH"/>
    <property type="evidence" value="ECO:0007669"/>
    <property type="project" value="TreeGrafter"/>
</dbReference>
<dbReference type="PRINTS" id="PR01315">
    <property type="entry name" value="BATTENIN"/>
</dbReference>
<reference evidence="7" key="1">
    <citation type="submission" date="2023-01" db="EMBL/GenBank/DDBJ databases">
        <title>Genome assembly of the deep-sea coral Lophelia pertusa.</title>
        <authorList>
            <person name="Herrera S."/>
            <person name="Cordes E."/>
        </authorList>
    </citation>
    <scope>NUCLEOTIDE SEQUENCE</scope>
    <source>
        <strain evidence="7">USNM1676648</strain>
        <tissue evidence="7">Polyp</tissue>
    </source>
</reference>
<keyword evidence="2" id="KW-0813">Transport</keyword>
<dbReference type="GO" id="GO:0012505">
    <property type="term" value="C:endomembrane system"/>
    <property type="evidence" value="ECO:0007669"/>
    <property type="project" value="UniProtKB-SubCell"/>
</dbReference>
<keyword evidence="3 6" id="KW-0812">Transmembrane</keyword>
<protein>
    <recommendedName>
        <fullName evidence="6">Battenin</fullName>
    </recommendedName>
</protein>
<evidence type="ECO:0000256" key="5">
    <source>
        <dbReference type="ARBA" id="ARBA00023136"/>
    </source>
</evidence>
<evidence type="ECO:0000256" key="3">
    <source>
        <dbReference type="ARBA" id="ARBA00022692"/>
    </source>
</evidence>
<keyword evidence="6" id="KW-0458">Lysosome</keyword>
<dbReference type="AlphaFoldDB" id="A0A9W9Z0H4"/>
<dbReference type="OrthoDB" id="5965864at2759"/>
<feature type="transmembrane region" description="Helical" evidence="6">
    <location>
        <begin position="131"/>
        <end position="151"/>
    </location>
</feature>
<evidence type="ECO:0000256" key="6">
    <source>
        <dbReference type="RuleBase" id="RU361113"/>
    </source>
</evidence>
<comment type="caution">
    <text evidence="7">The sequence shown here is derived from an EMBL/GenBank/DDBJ whole genome shotgun (WGS) entry which is preliminary data.</text>
</comment>
<accession>A0A9W9Z0H4</accession>
<comment type="caution">
    <text evidence="6">Lacks conserved residue(s) required for the propagation of feature annotation.</text>
</comment>
<proteinExistence type="inferred from homology"/>
<evidence type="ECO:0000256" key="4">
    <source>
        <dbReference type="ARBA" id="ARBA00022989"/>
    </source>
</evidence>
<name>A0A9W9Z0H4_9CNID</name>
<evidence type="ECO:0000313" key="8">
    <source>
        <dbReference type="Proteomes" id="UP001163046"/>
    </source>
</evidence>
<dbReference type="PANTHER" id="PTHR10981:SF0">
    <property type="entry name" value="BATTENIN"/>
    <property type="match status" value="1"/>
</dbReference>
<gene>
    <name evidence="7" type="ORF">OS493_018053</name>
</gene>
<keyword evidence="5 6" id="KW-0472">Membrane</keyword>
<keyword evidence="8" id="KW-1185">Reference proteome</keyword>
<dbReference type="PANTHER" id="PTHR10981">
    <property type="entry name" value="BATTENIN"/>
    <property type="match status" value="1"/>
</dbReference>
<sequence length="155" mass="16886">MNAERAANDDREQVKNILVFFVFGIYMMLLWEILSAAATDVLAGSSIPTSTAMLPLGISDMLVKLTLPWVFQKISYNVKMFIIVFLDILGLITIVVSESIVVRLVGFAVVDIAKSTLEIMTLSMLAFYKKGAIEGFAGGYGVGNILGALYYTGMV</sequence>
<dbReference type="Pfam" id="PF02487">
    <property type="entry name" value="CLN3"/>
    <property type="match status" value="1"/>
</dbReference>
<comment type="subcellular location">
    <subcellularLocation>
        <location evidence="1">Endomembrane system</location>
        <topology evidence="1">Multi-pass membrane protein</topology>
    </subcellularLocation>
    <subcellularLocation>
        <location evidence="6">Lysosome membrane</location>
        <topology evidence="6">Multi-pass membrane protein</topology>
    </subcellularLocation>
</comment>
<feature type="transmembrane region" description="Helical" evidence="6">
    <location>
        <begin position="51"/>
        <end position="71"/>
    </location>
</feature>
<evidence type="ECO:0000256" key="2">
    <source>
        <dbReference type="ARBA" id="ARBA00022448"/>
    </source>
</evidence>
<evidence type="ECO:0000256" key="1">
    <source>
        <dbReference type="ARBA" id="ARBA00004127"/>
    </source>
</evidence>
<dbReference type="EMBL" id="MU826835">
    <property type="protein sequence ID" value="KAJ7372775.1"/>
    <property type="molecule type" value="Genomic_DNA"/>
</dbReference>
<dbReference type="GO" id="GO:0005765">
    <property type="term" value="C:lysosomal membrane"/>
    <property type="evidence" value="ECO:0007669"/>
    <property type="project" value="UniProtKB-SubCell"/>
</dbReference>
<feature type="transmembrane region" description="Helical" evidence="6">
    <location>
        <begin position="83"/>
        <end position="110"/>
    </location>
</feature>
<keyword evidence="4 6" id="KW-1133">Transmembrane helix</keyword>
<evidence type="ECO:0000313" key="7">
    <source>
        <dbReference type="EMBL" id="KAJ7372775.1"/>
    </source>
</evidence>
<feature type="transmembrane region" description="Helical" evidence="6">
    <location>
        <begin position="17"/>
        <end position="39"/>
    </location>
</feature>
<dbReference type="Proteomes" id="UP001163046">
    <property type="component" value="Unassembled WGS sequence"/>
</dbReference>
<dbReference type="InterPro" id="IPR003492">
    <property type="entry name" value="Battenin_disease_Cln3"/>
</dbReference>
<comment type="similarity">
    <text evidence="6">Belongs to the battenin family.</text>
</comment>